<keyword evidence="1" id="KW-0472">Membrane</keyword>
<feature type="transmembrane region" description="Helical" evidence="1">
    <location>
        <begin position="135"/>
        <end position="162"/>
    </location>
</feature>
<keyword evidence="1" id="KW-0812">Transmembrane</keyword>
<dbReference type="EMBL" id="AMGM01000038">
    <property type="protein sequence ID" value="EKB48904.1"/>
    <property type="molecule type" value="Genomic_DNA"/>
</dbReference>
<dbReference type="PATRIC" id="fig|1225176.3.peg.2634"/>
<dbReference type="PANTHER" id="PTHR33802:SF1">
    <property type="entry name" value="XK-RELATED PROTEIN"/>
    <property type="match status" value="1"/>
</dbReference>
<feature type="transmembrane region" description="Helical" evidence="1">
    <location>
        <begin position="220"/>
        <end position="240"/>
    </location>
</feature>
<evidence type="ECO:0000313" key="3">
    <source>
        <dbReference type="Proteomes" id="UP000004478"/>
    </source>
</evidence>
<reference evidence="2 3" key="1">
    <citation type="journal article" date="2012" name="J. Bacteriol.">
        <title>Draft Genome Sequence of Cecembia lonarensis Strain LW9T, Isolated from Lonar Lake, a Haloalkaline Lake in India.</title>
        <authorList>
            <person name="Shivaji S."/>
            <person name="Ara S."/>
            <person name="Singh A."/>
            <person name="Pinnaka A.K."/>
        </authorList>
    </citation>
    <scope>NUCLEOTIDE SEQUENCE [LARGE SCALE GENOMIC DNA]</scope>
    <source>
        <strain evidence="2 3">LW9</strain>
    </source>
</reference>
<feature type="transmembrane region" description="Helical" evidence="1">
    <location>
        <begin position="196"/>
        <end position="214"/>
    </location>
</feature>
<evidence type="ECO:0000256" key="1">
    <source>
        <dbReference type="SAM" id="Phobius"/>
    </source>
</evidence>
<accession>K1LXH8</accession>
<dbReference type="Proteomes" id="UP000004478">
    <property type="component" value="Unassembled WGS sequence"/>
</dbReference>
<sequence>MLLLIFNTITFFASIYLNYLFGSGAGGRKSVGEVSRKFETLITPAGYAFSIWGLIYLLLLGFLSYQWVSYFKGNPQKSLTPTFIWFSLSNVLNGLWIIVWTQEMIGVSVLVIFGLLGALIFWAKSLQVGSKNRQFYVFIGLPICVYMGWIIVASVVNASVWFYQNDWFIQQELIMTTLTLTIATFIFLWLSVKRNLLVPTWVGIWALVAILVKLKNPESLVFQSITVLVFMLLISNLIVLKNKKYHSKYFN</sequence>
<feature type="transmembrane region" description="Helical" evidence="1">
    <location>
        <begin position="79"/>
        <end position="99"/>
    </location>
</feature>
<name>K1LXH8_CECL9</name>
<comment type="caution">
    <text evidence="2">The sequence shown here is derived from an EMBL/GenBank/DDBJ whole genome shotgun (WGS) entry which is preliminary data.</text>
</comment>
<keyword evidence="3" id="KW-1185">Reference proteome</keyword>
<evidence type="ECO:0008006" key="4">
    <source>
        <dbReference type="Google" id="ProtNLM"/>
    </source>
</evidence>
<evidence type="ECO:0000313" key="2">
    <source>
        <dbReference type="EMBL" id="EKB48904.1"/>
    </source>
</evidence>
<dbReference type="PANTHER" id="PTHR33802">
    <property type="entry name" value="SI:CH211-161H7.5-RELATED"/>
    <property type="match status" value="1"/>
</dbReference>
<dbReference type="InterPro" id="IPR038330">
    <property type="entry name" value="TspO/MBR-related_sf"/>
</dbReference>
<keyword evidence="1" id="KW-1133">Transmembrane helix</keyword>
<dbReference type="AlphaFoldDB" id="K1LXH8"/>
<dbReference type="Gene3D" id="1.20.1260.100">
    <property type="entry name" value="TspO/MBR protein"/>
    <property type="match status" value="1"/>
</dbReference>
<organism evidence="2 3">
    <name type="scientific">Cecembia lonarensis (strain CCUG 58316 / KCTC 22772 / LW9)</name>
    <dbReference type="NCBI Taxonomy" id="1225176"/>
    <lineage>
        <taxon>Bacteria</taxon>
        <taxon>Pseudomonadati</taxon>
        <taxon>Bacteroidota</taxon>
        <taxon>Cytophagia</taxon>
        <taxon>Cytophagales</taxon>
        <taxon>Cyclobacteriaceae</taxon>
        <taxon>Cecembia</taxon>
    </lineage>
</organism>
<protein>
    <recommendedName>
        <fullName evidence="4">Tryptophan-rich sensory protein</fullName>
    </recommendedName>
</protein>
<feature type="transmembrane region" description="Helical" evidence="1">
    <location>
        <begin position="168"/>
        <end position="189"/>
    </location>
</feature>
<feature type="transmembrane region" description="Helical" evidence="1">
    <location>
        <begin position="46"/>
        <end position="67"/>
    </location>
</feature>
<feature type="transmembrane region" description="Helical" evidence="1">
    <location>
        <begin position="105"/>
        <end position="123"/>
    </location>
</feature>
<proteinExistence type="predicted"/>
<gene>
    <name evidence="2" type="ORF">B879_02472</name>
</gene>